<gene>
    <name evidence="1" type="ORF">G8D99_12310</name>
</gene>
<organism evidence="1 2">
    <name type="scientific">Acinetobacter lanii</name>
    <dbReference type="NCBI Taxonomy" id="2715163"/>
    <lineage>
        <taxon>Bacteria</taxon>
        <taxon>Pseudomonadati</taxon>
        <taxon>Pseudomonadota</taxon>
        <taxon>Gammaproteobacteria</taxon>
        <taxon>Moraxellales</taxon>
        <taxon>Moraxellaceae</taxon>
        <taxon>Acinetobacter</taxon>
    </lineage>
</organism>
<keyword evidence="2" id="KW-1185">Reference proteome</keyword>
<evidence type="ECO:0000313" key="1">
    <source>
        <dbReference type="EMBL" id="QIO09706.1"/>
    </source>
</evidence>
<dbReference type="EMBL" id="CP049916">
    <property type="protein sequence ID" value="QIO09706.1"/>
    <property type="molecule type" value="Genomic_DNA"/>
</dbReference>
<evidence type="ECO:0000313" key="2">
    <source>
        <dbReference type="Proteomes" id="UP000501939"/>
    </source>
</evidence>
<accession>A0A6G8S640</accession>
<dbReference type="Proteomes" id="UP000501939">
    <property type="component" value="Chromosome"/>
</dbReference>
<dbReference type="RefSeq" id="WP_166326354.1">
    <property type="nucleotide sequence ID" value="NZ_CP049916.1"/>
</dbReference>
<sequence>MTSKDTVSDHPEFFSGRLALLRVLQQHPHAVASHFHYAACVHALEVEFESISSSLDAELNTEFSTEVHSALSCLLFDLEVINALALSDWEVDVRPMDWPFWQTEYAEEANDLLKQMHRILSAKQDCYIRDL</sequence>
<reference evidence="1 2" key="1">
    <citation type="submission" date="2020-03" db="EMBL/GenBank/DDBJ databases">
        <authorList>
            <person name="Zhu W."/>
        </authorList>
    </citation>
    <scope>NUCLEOTIDE SEQUENCE [LARGE SCALE GENOMIC DNA]</scope>
    <source>
        <strain evidence="1 2">185</strain>
    </source>
</reference>
<name>A0A6G8S640_9GAMM</name>
<dbReference type="AlphaFoldDB" id="A0A6G8S640"/>
<protein>
    <submittedName>
        <fullName evidence="1">Uncharacterized protein</fullName>
    </submittedName>
</protein>
<dbReference type="KEGG" id="alj:G8D99_12310"/>
<proteinExistence type="predicted"/>